<dbReference type="PATRIC" id="fig|889306.3.peg.726"/>
<gene>
    <name evidence="1" type="ORF">KP78_07260</name>
</gene>
<dbReference type="InterPro" id="IPR025626">
    <property type="entry name" value="YyzF"/>
</dbReference>
<dbReference type="NCBIfam" id="TIGR04129">
    <property type="entry name" value="CxxH_BA5709"/>
    <property type="match status" value="1"/>
</dbReference>
<dbReference type="OrthoDB" id="1652387at2"/>
<organism evidence="1 2">
    <name type="scientific">Jeotgalibacillus soli</name>
    <dbReference type="NCBI Taxonomy" id="889306"/>
    <lineage>
        <taxon>Bacteria</taxon>
        <taxon>Bacillati</taxon>
        <taxon>Bacillota</taxon>
        <taxon>Bacilli</taxon>
        <taxon>Bacillales</taxon>
        <taxon>Caryophanaceae</taxon>
        <taxon>Jeotgalibacillus</taxon>
    </lineage>
</organism>
<dbReference type="Proteomes" id="UP000031938">
    <property type="component" value="Unassembled WGS sequence"/>
</dbReference>
<proteinExistence type="predicted"/>
<protein>
    <submittedName>
        <fullName evidence="1">CxxH/CxxC protein</fullName>
    </submittedName>
</protein>
<dbReference type="Pfam" id="PF14116">
    <property type="entry name" value="YyzF"/>
    <property type="match status" value="1"/>
</dbReference>
<name>A0A0C2VZ74_9BACL</name>
<accession>A0A0C2VZ74</accession>
<sequence length="53" mass="5995">MKIFCCQEHVELGIDVFVDEEETFPSLNTVDNSSNLSTDCEYCQNKAAYIVSN</sequence>
<reference evidence="1 2" key="1">
    <citation type="submission" date="2015-01" db="EMBL/GenBank/DDBJ databases">
        <title>Genome sequencing of Jeotgalibacillus soli.</title>
        <authorList>
            <person name="Goh K.M."/>
            <person name="Chan K.-G."/>
            <person name="Yaakop A.S."/>
            <person name="Ee R."/>
            <person name="Gan H.M."/>
            <person name="Chan C.S."/>
        </authorList>
    </citation>
    <scope>NUCLEOTIDE SEQUENCE [LARGE SCALE GENOMIC DNA]</scope>
    <source>
        <strain evidence="1 2">P9</strain>
    </source>
</reference>
<keyword evidence="2" id="KW-1185">Reference proteome</keyword>
<dbReference type="EMBL" id="JXRP01000009">
    <property type="protein sequence ID" value="KIL49258.1"/>
    <property type="molecule type" value="Genomic_DNA"/>
</dbReference>
<evidence type="ECO:0000313" key="1">
    <source>
        <dbReference type="EMBL" id="KIL49258.1"/>
    </source>
</evidence>
<comment type="caution">
    <text evidence="1">The sequence shown here is derived from an EMBL/GenBank/DDBJ whole genome shotgun (WGS) entry which is preliminary data.</text>
</comment>
<evidence type="ECO:0000313" key="2">
    <source>
        <dbReference type="Proteomes" id="UP000031938"/>
    </source>
</evidence>
<dbReference type="AlphaFoldDB" id="A0A0C2VZ74"/>